<reference evidence="3" key="2">
    <citation type="submission" date="2020-02" db="EMBL/GenBank/DDBJ databases">
        <title>Novel Insights Into The Classification of Staphylococcal Beta-Lactamases In Relation To The Cefazolin Inoculum Effect.</title>
        <authorList>
            <person name="Carvajal L.P."/>
            <person name="Rincon S."/>
            <person name="Echeverri A."/>
            <person name="Porras J."/>
            <person name="Rios R."/>
            <person name="Ordonez K."/>
            <person name="Seas C."/>
            <person name="Gomez-Villegas S."/>
            <person name="Diaz L."/>
            <person name="Arias C.A."/>
            <person name="Reyes J."/>
        </authorList>
    </citation>
    <scope>NUCLEOTIDE SEQUENCE</scope>
    <source>
        <strain evidence="3">UCL372</strain>
    </source>
</reference>
<gene>
    <name evidence="3" type="ORF">G0X02_04385</name>
    <name evidence="4" type="ORF">NCTC7972_01874</name>
</gene>
<dbReference type="PANTHER" id="PTHR46558">
    <property type="entry name" value="TRACRIPTIONAL REGULATORY PROTEIN-RELATED-RELATED"/>
    <property type="match status" value="1"/>
</dbReference>
<evidence type="ECO:0000259" key="2">
    <source>
        <dbReference type="PROSITE" id="PS50943"/>
    </source>
</evidence>
<name>A0A6G4ISB1_STAAU</name>
<reference evidence="4 5" key="1">
    <citation type="submission" date="2018-06" db="EMBL/GenBank/DDBJ databases">
        <authorList>
            <consortium name="Pathogen Informatics"/>
            <person name="Doyle S."/>
        </authorList>
    </citation>
    <scope>NUCLEOTIDE SEQUENCE [LARGE SCALE GENOMIC DNA]</scope>
    <source>
        <strain evidence="4 5">NCTC7972</strain>
    </source>
</reference>
<comment type="caution">
    <text evidence="3">The sequence shown here is derived from an EMBL/GenBank/DDBJ whole genome shotgun (WGS) entry which is preliminary data.</text>
</comment>
<evidence type="ECO:0000256" key="1">
    <source>
        <dbReference type="ARBA" id="ARBA00023125"/>
    </source>
</evidence>
<dbReference type="RefSeq" id="WP_000635901.1">
    <property type="nucleotide sequence ID" value="NZ_CATOWG010000002.1"/>
</dbReference>
<dbReference type="AlphaFoldDB" id="A0A6G4ISB1"/>
<dbReference type="EMBL" id="UHAI01000002">
    <property type="protein sequence ID" value="SUK18331.1"/>
    <property type="molecule type" value="Genomic_DNA"/>
</dbReference>
<evidence type="ECO:0000313" key="3">
    <source>
        <dbReference type="EMBL" id="NFV99319.1"/>
    </source>
</evidence>
<dbReference type="Proteomes" id="UP000254224">
    <property type="component" value="Unassembled WGS sequence"/>
</dbReference>
<organism evidence="3">
    <name type="scientific">Staphylococcus aureus</name>
    <dbReference type="NCBI Taxonomy" id="1280"/>
    <lineage>
        <taxon>Bacteria</taxon>
        <taxon>Bacillati</taxon>
        <taxon>Bacillota</taxon>
        <taxon>Bacilli</taxon>
        <taxon>Bacillales</taxon>
        <taxon>Staphylococcaceae</taxon>
        <taxon>Staphylococcus</taxon>
    </lineage>
</organism>
<dbReference type="InterPro" id="IPR001387">
    <property type="entry name" value="Cro/C1-type_HTH"/>
</dbReference>
<dbReference type="Pfam" id="PF01381">
    <property type="entry name" value="HTH_3"/>
    <property type="match status" value="1"/>
</dbReference>
<sequence>MIVKLKELREKFNITQTELSIKTNISRQTINTLENGSYIPSLKTAKKLSLFFNTSIESIFIFEEEDL</sequence>
<dbReference type="GO" id="GO:0003677">
    <property type="term" value="F:DNA binding"/>
    <property type="evidence" value="ECO:0007669"/>
    <property type="project" value="UniProtKB-KW"/>
</dbReference>
<evidence type="ECO:0000313" key="4">
    <source>
        <dbReference type="EMBL" id="SUK18331.1"/>
    </source>
</evidence>
<keyword evidence="1" id="KW-0238">DNA-binding</keyword>
<protein>
    <submittedName>
        <fullName evidence="4">Cro/CI family transcriptional regulator</fullName>
    </submittedName>
    <submittedName>
        <fullName evidence="3">Helix-turn-helix transcriptional regulator</fullName>
    </submittedName>
</protein>
<dbReference type="InterPro" id="IPR010982">
    <property type="entry name" value="Lambda_DNA-bd_dom_sf"/>
</dbReference>
<dbReference type="PROSITE" id="PS50943">
    <property type="entry name" value="HTH_CROC1"/>
    <property type="match status" value="1"/>
</dbReference>
<evidence type="ECO:0000313" key="5">
    <source>
        <dbReference type="Proteomes" id="UP000254224"/>
    </source>
</evidence>
<dbReference type="CDD" id="cd00093">
    <property type="entry name" value="HTH_XRE"/>
    <property type="match status" value="1"/>
</dbReference>
<proteinExistence type="predicted"/>
<feature type="domain" description="HTH cro/C1-type" evidence="2">
    <location>
        <begin position="5"/>
        <end position="59"/>
    </location>
</feature>
<dbReference type="SUPFAM" id="SSF47413">
    <property type="entry name" value="lambda repressor-like DNA-binding domains"/>
    <property type="match status" value="1"/>
</dbReference>
<dbReference type="PANTHER" id="PTHR46558:SF4">
    <property type="entry name" value="DNA-BIDING PHAGE PROTEIN"/>
    <property type="match status" value="1"/>
</dbReference>
<accession>A0A6G4ISB1</accession>
<dbReference type="Gene3D" id="1.10.260.40">
    <property type="entry name" value="lambda repressor-like DNA-binding domains"/>
    <property type="match status" value="1"/>
</dbReference>
<dbReference type="SMART" id="SM00530">
    <property type="entry name" value="HTH_XRE"/>
    <property type="match status" value="1"/>
</dbReference>
<dbReference type="EMBL" id="JAAJQV010000054">
    <property type="protein sequence ID" value="NFV99319.1"/>
    <property type="molecule type" value="Genomic_DNA"/>
</dbReference>